<dbReference type="EMBL" id="LN724412">
    <property type="protein sequence ID" value="CEP10536.1"/>
    <property type="molecule type" value="Genomic_DNA"/>
</dbReference>
<gene>
    <name evidence="2" type="primary">PARPA_04252.1 scaffold 12477</name>
</gene>
<name>A0A0B7MWW7_9FUNG</name>
<proteinExistence type="predicted"/>
<evidence type="ECO:0000313" key="3">
    <source>
        <dbReference type="Proteomes" id="UP000054107"/>
    </source>
</evidence>
<evidence type="ECO:0000256" key="1">
    <source>
        <dbReference type="SAM" id="MobiDB-lite"/>
    </source>
</evidence>
<reference evidence="2 3" key="1">
    <citation type="submission" date="2014-09" db="EMBL/GenBank/DDBJ databases">
        <authorList>
            <person name="Ellenberger Sabrina"/>
        </authorList>
    </citation>
    <scope>NUCLEOTIDE SEQUENCE [LARGE SCALE GENOMIC DNA]</scope>
    <source>
        <strain evidence="2 3">CBS 412.66</strain>
    </source>
</reference>
<dbReference type="Proteomes" id="UP000054107">
    <property type="component" value="Unassembled WGS sequence"/>
</dbReference>
<organism evidence="2 3">
    <name type="scientific">Parasitella parasitica</name>
    <dbReference type="NCBI Taxonomy" id="35722"/>
    <lineage>
        <taxon>Eukaryota</taxon>
        <taxon>Fungi</taxon>
        <taxon>Fungi incertae sedis</taxon>
        <taxon>Mucoromycota</taxon>
        <taxon>Mucoromycotina</taxon>
        <taxon>Mucoromycetes</taxon>
        <taxon>Mucorales</taxon>
        <taxon>Mucorineae</taxon>
        <taxon>Mucoraceae</taxon>
        <taxon>Parasitella</taxon>
    </lineage>
</organism>
<keyword evidence="3" id="KW-1185">Reference proteome</keyword>
<evidence type="ECO:0000313" key="2">
    <source>
        <dbReference type="EMBL" id="CEP10536.1"/>
    </source>
</evidence>
<accession>A0A0B7MWW7</accession>
<feature type="region of interest" description="Disordered" evidence="1">
    <location>
        <begin position="131"/>
        <end position="153"/>
    </location>
</feature>
<sequence length="181" mass="21267">MKYTISFFCHSIEMNIQRIAFQYPCYMCKEVLFTAIDVMSHVICEHGFMLHQRPEASRVIGGEIRPPEKGYEYMEFPFLKEETDSVMIRSACPSCWYHCAVEDFEEFKKHIKEAHDPQHYMFHHNLQEANSEHGEYSGSGREPPQKQEQEEVVEPTLEDVFNKIQELQTLFCSHFSAASDE</sequence>
<dbReference type="AlphaFoldDB" id="A0A0B7MWW7"/>
<protein>
    <submittedName>
        <fullName evidence="2">Uncharacterized protein</fullName>
    </submittedName>
</protein>
<dbReference type="OrthoDB" id="10395610at2759"/>